<keyword evidence="7" id="KW-0670">Pyruvate</keyword>
<dbReference type="InterPro" id="IPR000399">
    <property type="entry name" value="TPP-bd_CS"/>
</dbReference>
<feature type="domain" description="Thiamine pyrophosphate enzyme central" evidence="4">
    <location>
        <begin position="209"/>
        <end position="339"/>
    </location>
</feature>
<dbReference type="InterPro" id="IPR029061">
    <property type="entry name" value="THDP-binding"/>
</dbReference>
<feature type="domain" description="Thiamine pyrophosphate enzyme TPP-binding" evidence="5">
    <location>
        <begin position="403"/>
        <end position="557"/>
    </location>
</feature>
<evidence type="ECO:0000256" key="2">
    <source>
        <dbReference type="ARBA" id="ARBA00023052"/>
    </source>
</evidence>
<dbReference type="InterPro" id="IPR047211">
    <property type="entry name" value="POXB-like"/>
</dbReference>
<evidence type="ECO:0000259" key="6">
    <source>
        <dbReference type="Pfam" id="PF02776"/>
    </source>
</evidence>
<evidence type="ECO:0000256" key="3">
    <source>
        <dbReference type="RuleBase" id="RU362132"/>
    </source>
</evidence>
<dbReference type="InterPro" id="IPR012000">
    <property type="entry name" value="Thiamin_PyroP_enz_cen_dom"/>
</dbReference>
<reference evidence="7 8" key="1">
    <citation type="journal article" date="2003" name="Genome Res.">
        <title>Comparative complete genome sequence analysis of the amino acid replacements responsible for the thermostability of Corynebacterium efficiens.</title>
        <authorList>
            <person name="Nishio Y."/>
            <person name="Nakamura Y."/>
            <person name="Kawarabayasi Y."/>
            <person name="Usuda Y."/>
            <person name="Kimura E."/>
            <person name="Sugimoto S."/>
            <person name="Matsui K."/>
            <person name="Yamagishi A."/>
            <person name="Kikuchi H."/>
            <person name="Ikeo K."/>
            <person name="Gojobori T."/>
        </authorList>
    </citation>
    <scope>NUCLEOTIDE SEQUENCE [LARGE SCALE GENOMIC DNA]</scope>
    <source>
        <strain evidence="8">DSM 44549 / YS-314 / AJ 12310 / JCM 11189 / NBRC 100395</strain>
    </source>
</reference>
<organism evidence="7 8">
    <name type="scientific">Corynebacterium efficiens (strain DSM 44549 / YS-314 / AJ 12310 / JCM 11189 / NBRC 100395)</name>
    <dbReference type="NCBI Taxonomy" id="196164"/>
    <lineage>
        <taxon>Bacteria</taxon>
        <taxon>Bacillati</taxon>
        <taxon>Actinomycetota</taxon>
        <taxon>Actinomycetes</taxon>
        <taxon>Mycobacteriales</taxon>
        <taxon>Corynebacteriaceae</taxon>
        <taxon>Corynebacterium</taxon>
    </lineage>
</organism>
<protein>
    <submittedName>
        <fullName evidence="7">Putative pyruvate oxidase</fullName>
    </submittedName>
</protein>
<dbReference type="Pfam" id="PF00205">
    <property type="entry name" value="TPP_enzyme_M"/>
    <property type="match status" value="1"/>
</dbReference>
<evidence type="ECO:0000256" key="1">
    <source>
        <dbReference type="ARBA" id="ARBA00007812"/>
    </source>
</evidence>
<dbReference type="GO" id="GO:0000287">
    <property type="term" value="F:magnesium ion binding"/>
    <property type="evidence" value="ECO:0007669"/>
    <property type="project" value="InterPro"/>
</dbReference>
<evidence type="ECO:0000313" key="7">
    <source>
        <dbReference type="EMBL" id="BAC17934.1"/>
    </source>
</evidence>
<dbReference type="GO" id="GO:0030976">
    <property type="term" value="F:thiamine pyrophosphate binding"/>
    <property type="evidence" value="ECO:0007669"/>
    <property type="project" value="InterPro"/>
</dbReference>
<dbReference type="PANTHER" id="PTHR42981">
    <property type="entry name" value="PYRUVATE DEHYDROGENASE [UBIQUINONE]"/>
    <property type="match status" value="1"/>
</dbReference>
<evidence type="ECO:0000313" key="8">
    <source>
        <dbReference type="Proteomes" id="UP000001409"/>
    </source>
</evidence>
<dbReference type="HOGENOM" id="CLU_013748_3_0_11"/>
<comment type="similarity">
    <text evidence="1 3">Belongs to the TPP enzyme family.</text>
</comment>
<dbReference type="AlphaFoldDB" id="Q8FQJ5"/>
<dbReference type="eggNOG" id="COG0028">
    <property type="taxonomic scope" value="Bacteria"/>
</dbReference>
<dbReference type="InterPro" id="IPR011766">
    <property type="entry name" value="TPP_enzyme_TPP-bd"/>
</dbReference>
<dbReference type="EMBL" id="BA000035">
    <property type="protein sequence ID" value="BAC17934.1"/>
    <property type="molecule type" value="Genomic_DNA"/>
</dbReference>
<dbReference type="STRING" id="196164.gene:10741532"/>
<dbReference type="Pfam" id="PF02775">
    <property type="entry name" value="TPP_enzyme_C"/>
    <property type="match status" value="1"/>
</dbReference>
<dbReference type="InterPro" id="IPR047210">
    <property type="entry name" value="TPP_PYR_POXB-like"/>
</dbReference>
<dbReference type="PROSITE" id="PS00187">
    <property type="entry name" value="TPP_ENZYMES"/>
    <property type="match status" value="1"/>
</dbReference>
<dbReference type="Gene3D" id="3.40.50.1220">
    <property type="entry name" value="TPP-binding domain"/>
    <property type="match status" value="1"/>
</dbReference>
<keyword evidence="2 3" id="KW-0786">Thiamine pyrophosphate</keyword>
<sequence>MLSVQPARQKGRRMSTSDLIVRRLRDWGVKRVYGYSGDGNNALLGAIRRAEDGPEFIAARHEEGAAFMAVGDARYSRGVGVVTSTQGPGAIHILNGLYDAKLDSVPVVALVAQQSRSVLGSDYQQEVDLHTLFADVATPFLETVTTPEQLPMVIDRAFRSALANSGPAVVILPHDIQQAPEPDLGQEHGEIISTAHWSTGRILPRDEDLDHAIRVLSEGRKVAILAGRGVQDAQTEVLALAERLGAGVTTALLGKPYIDETHRLAAGNMGHLGTHSANWVLQNCDTLLIIGSNSPWTEFYPAPGQARAVQIDVDPAQMGNRYPIEVGLVGQAAPTLQALLEKLPEDLLDGKRSEWEQQVEQAIHNSQEINRRRSQVPARPLNPDLVARAVNTRLWENTQLAIDVGSSVYHYVRHITVPRGANAHLCSTLASMGCGIPYGFAAKEVTPDRPVVVMAGDGAMTMLGINELITVADRWKQWEDPRFVIVVLANKDLSEVSWEQRETEGEPRFEASQRVPAFDFVAYAEQLGLRGIHLHDSDTIDQVLAEAFESDRPVVVEAHTDADIPLIPPYPHGRELVDSMREGIRAEGTSGEHALSLLDAYAAIEEEYS</sequence>
<dbReference type="Gene3D" id="3.40.50.970">
    <property type="match status" value="2"/>
</dbReference>
<dbReference type="InterPro" id="IPR029035">
    <property type="entry name" value="DHS-like_NAD/FAD-binding_dom"/>
</dbReference>
<dbReference type="SUPFAM" id="SSF52467">
    <property type="entry name" value="DHS-like NAD/FAD-binding domain"/>
    <property type="match status" value="1"/>
</dbReference>
<dbReference type="SUPFAM" id="SSF52518">
    <property type="entry name" value="Thiamin diphosphate-binding fold (THDP-binding)"/>
    <property type="match status" value="2"/>
</dbReference>
<dbReference type="GO" id="GO:0003824">
    <property type="term" value="F:catalytic activity"/>
    <property type="evidence" value="ECO:0007669"/>
    <property type="project" value="InterPro"/>
</dbReference>
<dbReference type="NCBIfam" id="NF006129">
    <property type="entry name" value="PRK08273.1"/>
    <property type="match status" value="1"/>
</dbReference>
<keyword evidence="8" id="KW-1185">Reference proteome</keyword>
<evidence type="ECO:0000259" key="5">
    <source>
        <dbReference type="Pfam" id="PF02775"/>
    </source>
</evidence>
<name>Q8FQJ5_COREF</name>
<dbReference type="Pfam" id="PF02776">
    <property type="entry name" value="TPP_enzyme_N"/>
    <property type="match status" value="1"/>
</dbReference>
<dbReference type="InterPro" id="IPR012001">
    <property type="entry name" value="Thiamin_PyroP_enz_TPP-bd_dom"/>
</dbReference>
<dbReference type="KEGG" id="cef:CE1124"/>
<feature type="domain" description="Thiamine pyrophosphate enzyme N-terminal TPP-binding" evidence="6">
    <location>
        <begin position="14"/>
        <end position="129"/>
    </location>
</feature>
<dbReference type="Proteomes" id="UP000001409">
    <property type="component" value="Chromosome"/>
</dbReference>
<dbReference type="CDD" id="cd07039">
    <property type="entry name" value="TPP_PYR_POX"/>
    <property type="match status" value="1"/>
</dbReference>
<evidence type="ECO:0000259" key="4">
    <source>
        <dbReference type="Pfam" id="PF00205"/>
    </source>
</evidence>
<accession>Q8FQJ5</accession>
<dbReference type="PANTHER" id="PTHR42981:SF2">
    <property type="entry name" value="PYRUVATE DEHYDROGENASE [UBIQUINONE]"/>
    <property type="match status" value="1"/>
</dbReference>
<proteinExistence type="inferred from homology"/>